<dbReference type="Proteomes" id="UP000011518">
    <property type="component" value="Unassembled WGS sequence"/>
</dbReference>
<dbReference type="InParanoid" id="L9KJJ2"/>
<gene>
    <name evidence="2" type="ORF">TREES_T100015079</name>
</gene>
<evidence type="ECO:0000313" key="2">
    <source>
        <dbReference type="EMBL" id="ELW62659.1"/>
    </source>
</evidence>
<dbReference type="PROSITE" id="PS51257">
    <property type="entry name" value="PROKAR_LIPOPROTEIN"/>
    <property type="match status" value="1"/>
</dbReference>
<reference evidence="3" key="2">
    <citation type="journal article" date="2013" name="Nat. Commun.">
        <title>Genome of the Chinese tree shrew.</title>
        <authorList>
            <person name="Fan Y."/>
            <person name="Huang Z.Y."/>
            <person name="Cao C.C."/>
            <person name="Chen C.S."/>
            <person name="Chen Y.X."/>
            <person name="Fan D.D."/>
            <person name="He J."/>
            <person name="Hou H.L."/>
            <person name="Hu L."/>
            <person name="Hu X.T."/>
            <person name="Jiang X.T."/>
            <person name="Lai R."/>
            <person name="Lang Y.S."/>
            <person name="Liang B."/>
            <person name="Liao S.G."/>
            <person name="Mu D."/>
            <person name="Ma Y.Y."/>
            <person name="Niu Y.Y."/>
            <person name="Sun X.Q."/>
            <person name="Xia J.Q."/>
            <person name="Xiao J."/>
            <person name="Xiong Z.Q."/>
            <person name="Xu L."/>
            <person name="Yang L."/>
            <person name="Zhang Y."/>
            <person name="Zhao W."/>
            <person name="Zhao X.D."/>
            <person name="Zheng Y.T."/>
            <person name="Zhou J.M."/>
            <person name="Zhu Y.B."/>
            <person name="Zhang G.J."/>
            <person name="Wang J."/>
            <person name="Yao Y.G."/>
        </authorList>
    </citation>
    <scope>NUCLEOTIDE SEQUENCE [LARGE SCALE GENOMIC DNA]</scope>
</reference>
<reference evidence="3" key="1">
    <citation type="submission" date="2012-07" db="EMBL/GenBank/DDBJ databases">
        <title>Genome of the Chinese tree shrew, a rising model animal genetically related to primates.</title>
        <authorList>
            <person name="Zhang G."/>
            <person name="Fan Y."/>
            <person name="Yao Y."/>
            <person name="Huang Z."/>
        </authorList>
    </citation>
    <scope>NUCLEOTIDE SEQUENCE [LARGE SCALE GENOMIC DNA]</scope>
</reference>
<organism evidence="2 3">
    <name type="scientific">Tupaia chinensis</name>
    <name type="common">Chinese tree shrew</name>
    <name type="synonym">Tupaia belangeri chinensis</name>
    <dbReference type="NCBI Taxonomy" id="246437"/>
    <lineage>
        <taxon>Eukaryota</taxon>
        <taxon>Metazoa</taxon>
        <taxon>Chordata</taxon>
        <taxon>Craniata</taxon>
        <taxon>Vertebrata</taxon>
        <taxon>Euteleostomi</taxon>
        <taxon>Mammalia</taxon>
        <taxon>Eutheria</taxon>
        <taxon>Euarchontoglires</taxon>
        <taxon>Scandentia</taxon>
        <taxon>Tupaiidae</taxon>
        <taxon>Tupaia</taxon>
    </lineage>
</organism>
<evidence type="ECO:0000256" key="1">
    <source>
        <dbReference type="SAM" id="MobiDB-lite"/>
    </source>
</evidence>
<evidence type="ECO:0000313" key="3">
    <source>
        <dbReference type="Proteomes" id="UP000011518"/>
    </source>
</evidence>
<proteinExistence type="predicted"/>
<keyword evidence="3" id="KW-1185">Reference proteome</keyword>
<name>L9KJJ2_TUPCH</name>
<protein>
    <submittedName>
        <fullName evidence="2">Uncharacterized protein</fullName>
    </submittedName>
</protein>
<sequence>MKVRAKDKDLDVVIVEKSWNSGHSSGSCSFTLLSAVSQAVWPCKLCQGRHCAPSTRLALCQGLIVSESISLLNAKSESEVRLMKPQAGRDNKADPSHGGEGA</sequence>
<accession>L9KJJ2</accession>
<feature type="region of interest" description="Disordered" evidence="1">
    <location>
        <begin position="79"/>
        <end position="102"/>
    </location>
</feature>
<dbReference type="AlphaFoldDB" id="L9KJJ2"/>
<dbReference type="EMBL" id="KB320806">
    <property type="protein sequence ID" value="ELW62659.1"/>
    <property type="molecule type" value="Genomic_DNA"/>
</dbReference>